<reference evidence="2 3" key="1">
    <citation type="submission" date="2019-05" db="EMBL/GenBank/DDBJ databases">
        <title>Thiomicrorhabdus sediminis sp. nov, a novel sulfur-oxidizing bacterium isolated from coastal sediment.</title>
        <authorList>
            <person name="Liu X."/>
        </authorList>
    </citation>
    <scope>NUCLEOTIDE SEQUENCE [LARGE SCALE GENOMIC DNA]</scope>
    <source>
        <strain evidence="2 3">G1</strain>
    </source>
</reference>
<dbReference type="InterPro" id="IPR027396">
    <property type="entry name" value="DsrEFH-like"/>
</dbReference>
<gene>
    <name evidence="2" type="ORF">FE785_00285</name>
</gene>
<keyword evidence="3" id="KW-1185">Reference proteome</keyword>
<dbReference type="Proteomes" id="UP000304864">
    <property type="component" value="Chromosome"/>
</dbReference>
<dbReference type="Gene3D" id="3.40.1260.10">
    <property type="entry name" value="DsrEFH-like"/>
    <property type="match status" value="1"/>
</dbReference>
<dbReference type="PANTHER" id="PTHR37691">
    <property type="entry name" value="BLR3518 PROTEIN"/>
    <property type="match status" value="1"/>
</dbReference>
<dbReference type="KEGG" id="thig:FE785_00285"/>
<dbReference type="Pfam" id="PF02635">
    <property type="entry name" value="DsrE"/>
    <property type="match status" value="1"/>
</dbReference>
<dbReference type="SUPFAM" id="SSF75169">
    <property type="entry name" value="DsrEFH-like"/>
    <property type="match status" value="1"/>
</dbReference>
<dbReference type="PANTHER" id="PTHR37691:SF1">
    <property type="entry name" value="BLR3518 PROTEIN"/>
    <property type="match status" value="1"/>
</dbReference>
<name>A0A4P9K3Y4_9GAMM</name>
<dbReference type="EMBL" id="CP040602">
    <property type="protein sequence ID" value="QCU89170.1"/>
    <property type="molecule type" value="Genomic_DNA"/>
</dbReference>
<feature type="signal peptide" evidence="1">
    <location>
        <begin position="1"/>
        <end position="22"/>
    </location>
</feature>
<feature type="chain" id="PRO_5020709348" evidence="1">
    <location>
        <begin position="23"/>
        <end position="149"/>
    </location>
</feature>
<evidence type="ECO:0000313" key="3">
    <source>
        <dbReference type="Proteomes" id="UP000304864"/>
    </source>
</evidence>
<accession>A0A4P9K3Y4</accession>
<dbReference type="RefSeq" id="WP_138563266.1">
    <property type="nucleotide sequence ID" value="NZ_CP040602.1"/>
</dbReference>
<evidence type="ECO:0000256" key="1">
    <source>
        <dbReference type="SAM" id="SignalP"/>
    </source>
</evidence>
<evidence type="ECO:0000313" key="2">
    <source>
        <dbReference type="EMBL" id="QCU89170.1"/>
    </source>
</evidence>
<protein>
    <submittedName>
        <fullName evidence="2">Uncharacterized protein</fullName>
    </submittedName>
</protein>
<keyword evidence="1" id="KW-0732">Signal</keyword>
<dbReference type="AlphaFoldDB" id="A0A4P9K3Y4"/>
<dbReference type="InterPro" id="IPR003787">
    <property type="entry name" value="Sulphur_relay_DsrE/F-like"/>
</dbReference>
<proteinExistence type="predicted"/>
<dbReference type="OrthoDB" id="6368782at2"/>
<organism evidence="2 3">
    <name type="scientific">Thiomicrorhabdus sediminis</name>
    <dbReference type="NCBI Taxonomy" id="2580412"/>
    <lineage>
        <taxon>Bacteria</taxon>
        <taxon>Pseudomonadati</taxon>
        <taxon>Pseudomonadota</taxon>
        <taxon>Gammaproteobacteria</taxon>
        <taxon>Thiotrichales</taxon>
        <taxon>Piscirickettsiaceae</taxon>
        <taxon>Thiomicrorhabdus</taxon>
    </lineage>
</organism>
<sequence>MLKIKNCIVLLLGIFMLNTAIAEVPEPTIPDTFAKNKVVLQISDRDPFKQTLVLNVANNLMKHYGADLDIEIVAFGPGVRLLLDGNVNTKRIKPMMEAGVRFSACANTLGNFGKKLGKKPDVMEGATIVPAGAARILQLNAAGWQVLKP</sequence>